<proteinExistence type="predicted"/>
<organism evidence="2 3">
    <name type="scientific">Ramlibacter rhizophilus</name>
    <dbReference type="NCBI Taxonomy" id="1781167"/>
    <lineage>
        <taxon>Bacteria</taxon>
        <taxon>Pseudomonadati</taxon>
        <taxon>Pseudomonadota</taxon>
        <taxon>Betaproteobacteria</taxon>
        <taxon>Burkholderiales</taxon>
        <taxon>Comamonadaceae</taxon>
        <taxon>Ramlibacter</taxon>
    </lineage>
</organism>
<dbReference type="RefSeq" id="WP_135283626.1">
    <property type="nucleotide sequence ID" value="NZ_SMLL01000001.1"/>
</dbReference>
<name>A0A4Z0C1Q1_9BURK</name>
<evidence type="ECO:0000259" key="1">
    <source>
        <dbReference type="Pfam" id="PF11127"/>
    </source>
</evidence>
<protein>
    <submittedName>
        <fullName evidence="2">DUF2892 domain-containing protein</fullName>
    </submittedName>
</protein>
<gene>
    <name evidence="2" type="ORF">EZ242_03065</name>
</gene>
<accession>A0A4Z0C1Q1</accession>
<evidence type="ECO:0000313" key="2">
    <source>
        <dbReference type="EMBL" id="TFZ04744.1"/>
    </source>
</evidence>
<feature type="domain" description="Inner membrane protein YgaP-like transmembrane" evidence="1">
    <location>
        <begin position="5"/>
        <end position="65"/>
    </location>
</feature>
<dbReference type="Proteomes" id="UP000297564">
    <property type="component" value="Unassembled WGS sequence"/>
</dbReference>
<sequence length="71" mass="7265">MHRVRNVGGWDRDLRIGLGIAALAFAALPRAGSGPRVGALAVAAIALGTGLSGYCPANQALGIDTWRVPLD</sequence>
<reference evidence="2 3" key="1">
    <citation type="submission" date="2019-03" db="EMBL/GenBank/DDBJ databases">
        <title>Ramlibacter rhizophilus CCTCC AB2015357, whole genome shotgun sequence.</title>
        <authorList>
            <person name="Zhang X."/>
            <person name="Feng G."/>
            <person name="Zhu H."/>
        </authorList>
    </citation>
    <scope>NUCLEOTIDE SEQUENCE [LARGE SCALE GENOMIC DNA]</scope>
    <source>
        <strain evidence="2 3">CCTCC AB2015357</strain>
    </source>
</reference>
<evidence type="ECO:0000313" key="3">
    <source>
        <dbReference type="Proteomes" id="UP000297564"/>
    </source>
</evidence>
<comment type="caution">
    <text evidence="2">The sequence shown here is derived from an EMBL/GenBank/DDBJ whole genome shotgun (WGS) entry which is preliminary data.</text>
</comment>
<dbReference type="EMBL" id="SMLL01000001">
    <property type="protein sequence ID" value="TFZ04744.1"/>
    <property type="molecule type" value="Genomic_DNA"/>
</dbReference>
<dbReference type="AlphaFoldDB" id="A0A4Z0C1Q1"/>
<dbReference type="InterPro" id="IPR021309">
    <property type="entry name" value="YgaP-like_TM"/>
</dbReference>
<keyword evidence="3" id="KW-1185">Reference proteome</keyword>
<dbReference type="Pfam" id="PF11127">
    <property type="entry name" value="YgaP-like_TM"/>
    <property type="match status" value="1"/>
</dbReference>